<dbReference type="InterPro" id="IPR036291">
    <property type="entry name" value="NAD(P)-bd_dom_sf"/>
</dbReference>
<proteinExistence type="predicted"/>
<dbReference type="KEGG" id="dmt:DESME_10150"/>
<sequence>MMREKKIYRLAGNLNTGQSYAILGDDGRFLKHKHAWKAYQTLKEFGCATFPVAEGLARLEGSKVYPNLAALQDKVDVVVPCLHAEKLADLMSEVQACGAKTVWFQEQNWTSEFQKQADELGIEVVKGCILKHKIFTRPFGFFNPCYWHGLHSPKVPKKRW</sequence>
<evidence type="ECO:0000259" key="1">
    <source>
        <dbReference type="Pfam" id="PF13380"/>
    </source>
</evidence>
<dbReference type="Gene3D" id="3.40.50.720">
    <property type="entry name" value="NAD(P)-binding Rossmann-like Domain"/>
    <property type="match status" value="1"/>
</dbReference>
<accession>W0EDS3</accession>
<dbReference type="AlphaFoldDB" id="W0EDS3"/>
<dbReference type="SUPFAM" id="SSF51735">
    <property type="entry name" value="NAD(P)-binding Rossmann-fold domains"/>
    <property type="match status" value="1"/>
</dbReference>
<evidence type="ECO:0000313" key="2">
    <source>
        <dbReference type="EMBL" id="AHF07349.1"/>
    </source>
</evidence>
<dbReference type="Proteomes" id="UP000010847">
    <property type="component" value="Chromosome"/>
</dbReference>
<name>W0EDS3_9FIRM</name>
<gene>
    <name evidence="2" type="ORF">DESME_10150</name>
</gene>
<dbReference type="HOGENOM" id="CLU_1666565_0_0_9"/>
<keyword evidence="3" id="KW-1185">Reference proteome</keyword>
<dbReference type="Pfam" id="PF13380">
    <property type="entry name" value="CoA_binding_2"/>
    <property type="match status" value="1"/>
</dbReference>
<reference evidence="2 3" key="1">
    <citation type="submission" date="2013-12" db="EMBL/GenBank/DDBJ databases">
        <authorList>
            <consortium name="DOE Joint Genome Institute"/>
            <person name="Smidt H."/>
            <person name="Huntemann M."/>
            <person name="Han J."/>
            <person name="Chen A."/>
            <person name="Kyrpides N."/>
            <person name="Mavromatis K."/>
            <person name="Markowitz V."/>
            <person name="Palaniappan K."/>
            <person name="Ivanova N."/>
            <person name="Schaumberg A."/>
            <person name="Pati A."/>
            <person name="Liolios K."/>
            <person name="Nordberg H.P."/>
            <person name="Cantor M.N."/>
            <person name="Hua S.X."/>
            <person name="Woyke T."/>
        </authorList>
    </citation>
    <scope>NUCLEOTIDE SEQUENCE [LARGE SCALE GENOMIC DNA]</scope>
    <source>
        <strain evidence="3">DSM 15288</strain>
    </source>
</reference>
<organism evidence="2 3">
    <name type="scientific">Desulfitobacterium metallireducens DSM 15288</name>
    <dbReference type="NCBI Taxonomy" id="871968"/>
    <lineage>
        <taxon>Bacteria</taxon>
        <taxon>Bacillati</taxon>
        <taxon>Bacillota</taxon>
        <taxon>Clostridia</taxon>
        <taxon>Eubacteriales</taxon>
        <taxon>Desulfitobacteriaceae</taxon>
        <taxon>Desulfitobacterium</taxon>
    </lineage>
</organism>
<evidence type="ECO:0000313" key="3">
    <source>
        <dbReference type="Proteomes" id="UP000010847"/>
    </source>
</evidence>
<dbReference type="InterPro" id="IPR003781">
    <property type="entry name" value="CoA-bd"/>
</dbReference>
<protein>
    <submittedName>
        <fullName evidence="2">CoA-binding protein</fullName>
    </submittedName>
</protein>
<dbReference type="eggNOG" id="COG1832">
    <property type="taxonomic scope" value="Bacteria"/>
</dbReference>
<dbReference type="STRING" id="871968.DESME_10150"/>
<feature type="domain" description="CoA-binding" evidence="1">
    <location>
        <begin position="30"/>
        <end position="130"/>
    </location>
</feature>
<dbReference type="EMBL" id="CP007032">
    <property type="protein sequence ID" value="AHF07349.1"/>
    <property type="molecule type" value="Genomic_DNA"/>
</dbReference>